<feature type="region of interest" description="Disordered" evidence="1">
    <location>
        <begin position="1"/>
        <end position="111"/>
    </location>
</feature>
<proteinExistence type="predicted"/>
<dbReference type="InParanoid" id="A0A7M7P607"/>
<keyword evidence="3" id="KW-1185">Reference proteome</keyword>
<dbReference type="Proteomes" id="UP000007110">
    <property type="component" value="Unassembled WGS sequence"/>
</dbReference>
<dbReference type="AlphaFoldDB" id="A0A7M7P607"/>
<evidence type="ECO:0000256" key="1">
    <source>
        <dbReference type="SAM" id="MobiDB-lite"/>
    </source>
</evidence>
<reference evidence="3" key="1">
    <citation type="submission" date="2015-02" db="EMBL/GenBank/DDBJ databases">
        <title>Genome sequencing for Strongylocentrotus purpuratus.</title>
        <authorList>
            <person name="Murali S."/>
            <person name="Liu Y."/>
            <person name="Vee V."/>
            <person name="English A."/>
            <person name="Wang M."/>
            <person name="Skinner E."/>
            <person name="Han Y."/>
            <person name="Muzny D.M."/>
            <person name="Worley K.C."/>
            <person name="Gibbs R.A."/>
        </authorList>
    </citation>
    <scope>NUCLEOTIDE SEQUENCE</scope>
</reference>
<feature type="compositionally biased region" description="Acidic residues" evidence="1">
    <location>
        <begin position="1"/>
        <end position="11"/>
    </location>
</feature>
<sequence length="177" mass="18764">MANNGEADDMEPNAASRIAARRRERAAASGSGEGGEEGAAGGASGGRPERKKREKKAGGAGGGGAKGGKGGRFGKKREKRRGTGIVVLDDEEGGDEGEKQEANGNGASHNGNDHGVSYYDLSLYTYKCLINLVKNKLDVTLRMYSQYGKLWFLKSCIRLLSTIDLQNLSCKQNHLSG</sequence>
<dbReference type="EnsemblMetazoa" id="XM_030990711">
    <property type="protein sequence ID" value="XP_030846571"/>
    <property type="gene ID" value="LOC115926169"/>
</dbReference>
<organism evidence="2 3">
    <name type="scientific">Strongylocentrotus purpuratus</name>
    <name type="common">Purple sea urchin</name>
    <dbReference type="NCBI Taxonomy" id="7668"/>
    <lineage>
        <taxon>Eukaryota</taxon>
        <taxon>Metazoa</taxon>
        <taxon>Echinodermata</taxon>
        <taxon>Eleutherozoa</taxon>
        <taxon>Echinozoa</taxon>
        <taxon>Echinoidea</taxon>
        <taxon>Euechinoidea</taxon>
        <taxon>Echinacea</taxon>
        <taxon>Camarodonta</taxon>
        <taxon>Echinidea</taxon>
        <taxon>Strongylocentrotidae</taxon>
        <taxon>Strongylocentrotus</taxon>
    </lineage>
</organism>
<feature type="compositionally biased region" description="Basic residues" evidence="1">
    <location>
        <begin position="72"/>
        <end position="82"/>
    </location>
</feature>
<evidence type="ECO:0000313" key="3">
    <source>
        <dbReference type="Proteomes" id="UP000007110"/>
    </source>
</evidence>
<dbReference type="KEGG" id="spu:115926169"/>
<reference evidence="2" key="2">
    <citation type="submission" date="2021-01" db="UniProtKB">
        <authorList>
            <consortium name="EnsemblMetazoa"/>
        </authorList>
    </citation>
    <scope>IDENTIFICATION</scope>
</reference>
<feature type="compositionally biased region" description="Gly residues" evidence="1">
    <location>
        <begin position="58"/>
        <end position="71"/>
    </location>
</feature>
<accession>A0A7M7P607</accession>
<dbReference type="RefSeq" id="XP_030846571.1">
    <property type="nucleotide sequence ID" value="XM_030990711.1"/>
</dbReference>
<protein>
    <submittedName>
        <fullName evidence="2">Uncharacterized protein</fullName>
    </submittedName>
</protein>
<name>A0A7M7P607_STRPU</name>
<dbReference type="GeneID" id="115926169"/>
<feature type="compositionally biased region" description="Gly residues" evidence="1">
    <location>
        <begin position="31"/>
        <end position="45"/>
    </location>
</feature>
<evidence type="ECO:0000313" key="2">
    <source>
        <dbReference type="EnsemblMetazoa" id="XP_030846571"/>
    </source>
</evidence>